<proteinExistence type="predicted"/>
<evidence type="ECO:0000313" key="2">
    <source>
        <dbReference type="Proteomes" id="UP001239111"/>
    </source>
</evidence>
<keyword evidence="2" id="KW-1185">Reference proteome</keyword>
<reference evidence="1" key="1">
    <citation type="submission" date="2023-04" db="EMBL/GenBank/DDBJ databases">
        <title>A chromosome-level genome assembly of the parasitoid wasp Eretmocerus hayati.</title>
        <authorList>
            <person name="Zhong Y."/>
            <person name="Liu S."/>
            <person name="Liu Y."/>
        </authorList>
    </citation>
    <scope>NUCLEOTIDE SEQUENCE</scope>
    <source>
        <strain evidence="1">ZJU_SS_LIU_2023</strain>
    </source>
</reference>
<sequence length="293" mass="32768">PRPISDAFQRVKEATVLDVKLYQDWLVCWEERRAFFNATGIEDVFIEIPILKTATGLDLPMRDFAEVYPTHAANLMKNWSDLSRFVISHAQSLSSNSKLQGLLVAASEIEGPPVCQQFLALRSLPYMLGSYQCVPASKEYPAGWRASIEEVSASFIGLVRIDLENNEEYEVHVEAEEVKLRELYTKHGVSVGPHLIACGTNPIKCTYVVIGSHKVRVDGEDSPLRAADLCFKCSAILKVSLCKAAVNVWKFLESFAYGIPIGRTTSVSKLIELIENRRRIILEYEGATLLSNE</sequence>
<feature type="non-terminal residue" evidence="1">
    <location>
        <position position="1"/>
    </location>
</feature>
<organism evidence="1 2">
    <name type="scientific">Eretmocerus hayati</name>
    <dbReference type="NCBI Taxonomy" id="131215"/>
    <lineage>
        <taxon>Eukaryota</taxon>
        <taxon>Metazoa</taxon>
        <taxon>Ecdysozoa</taxon>
        <taxon>Arthropoda</taxon>
        <taxon>Hexapoda</taxon>
        <taxon>Insecta</taxon>
        <taxon>Pterygota</taxon>
        <taxon>Neoptera</taxon>
        <taxon>Endopterygota</taxon>
        <taxon>Hymenoptera</taxon>
        <taxon>Apocrita</taxon>
        <taxon>Proctotrupomorpha</taxon>
        <taxon>Chalcidoidea</taxon>
        <taxon>Aphelinidae</taxon>
        <taxon>Aphelininae</taxon>
        <taxon>Eretmocerus</taxon>
    </lineage>
</organism>
<protein>
    <submittedName>
        <fullName evidence="1">Uncharacterized protein</fullName>
    </submittedName>
</protein>
<evidence type="ECO:0000313" key="1">
    <source>
        <dbReference type="EMBL" id="KAJ8675948.1"/>
    </source>
</evidence>
<name>A0ACC2NYL0_9HYME</name>
<accession>A0ACC2NYL0</accession>
<dbReference type="Proteomes" id="UP001239111">
    <property type="component" value="Chromosome 2"/>
</dbReference>
<gene>
    <name evidence="1" type="ORF">QAD02_011734</name>
</gene>
<dbReference type="EMBL" id="CM056742">
    <property type="protein sequence ID" value="KAJ8675948.1"/>
    <property type="molecule type" value="Genomic_DNA"/>
</dbReference>
<comment type="caution">
    <text evidence="1">The sequence shown here is derived from an EMBL/GenBank/DDBJ whole genome shotgun (WGS) entry which is preliminary data.</text>
</comment>